<dbReference type="Pfam" id="PF01734">
    <property type="entry name" value="Patatin"/>
    <property type="match status" value="1"/>
</dbReference>
<organism evidence="4 5">
    <name type="scientific">Candidatus Yanofskybacteria bacterium RIFCSPHIGHO2_01_FULL_39_8b</name>
    <dbReference type="NCBI Taxonomy" id="1802659"/>
    <lineage>
        <taxon>Bacteria</taxon>
        <taxon>Candidatus Yanofskyibacteriota</taxon>
    </lineage>
</organism>
<dbReference type="EMBL" id="MGIZ01000026">
    <property type="protein sequence ID" value="OGM99144.1"/>
    <property type="molecule type" value="Genomic_DNA"/>
</dbReference>
<evidence type="ECO:0000256" key="2">
    <source>
        <dbReference type="SAM" id="Coils"/>
    </source>
</evidence>
<dbReference type="AlphaFoldDB" id="A0A1F8EE38"/>
<dbReference type="SUPFAM" id="SSF52151">
    <property type="entry name" value="FabD/lysophospholipase-like"/>
    <property type="match status" value="1"/>
</dbReference>
<evidence type="ECO:0000313" key="4">
    <source>
        <dbReference type="EMBL" id="OGM99144.1"/>
    </source>
</evidence>
<feature type="domain" description="PNPLA" evidence="3">
    <location>
        <begin position="7"/>
        <end position="275"/>
    </location>
</feature>
<keyword evidence="1" id="KW-0443">Lipid metabolism</keyword>
<sequence>MKDIVACLAGGFSSMPAHVGAMTAWQQSDFVPPGYICTSSAGGIVGSFAVQWHEPTLKDMGEVMINLRKRQFVSLNPKIKNRAMLTILATCSMFMPTQQIEQLFPKQPKLGRILRYLAMAGVTGTALWAQKKFVVDTLFHSESFLVYDNLIDLLMKKLGARSPDDDKTGFERIFSSKIKLELLSVNINKAGWTINDILKSTPPYVIGGDERGWVSKTNFRPKDLNLPENVRNLEFVKGVVNGTRIWSIFDAGRTEDGDFVVDTGALNNVPYHAAINEGYDKIALFYYNRSTEGPTNQQFESLFQITFRANDLIVAKNTRKTICGWFRVNHDLKELKKQQENLKKLEDVLDTIDINSEAQEKIRTFIRDQEESYRKLTYYHKKVIKFCIIKSEPLPPIHFAGFTRDNMVNAINIGARAFQDALPELEEMYVSV</sequence>
<feature type="coiled-coil region" evidence="2">
    <location>
        <begin position="328"/>
        <end position="355"/>
    </location>
</feature>
<name>A0A1F8EE38_9BACT</name>
<protein>
    <recommendedName>
        <fullName evidence="3">PNPLA domain-containing protein</fullName>
    </recommendedName>
</protein>
<accession>A0A1F8EE38</accession>
<evidence type="ECO:0000259" key="3">
    <source>
        <dbReference type="Pfam" id="PF01734"/>
    </source>
</evidence>
<comment type="caution">
    <text evidence="4">The sequence shown here is derived from an EMBL/GenBank/DDBJ whole genome shotgun (WGS) entry which is preliminary data.</text>
</comment>
<dbReference type="Gene3D" id="3.40.1090.10">
    <property type="entry name" value="Cytosolic phospholipase A2 catalytic domain"/>
    <property type="match status" value="1"/>
</dbReference>
<proteinExistence type="predicted"/>
<dbReference type="Proteomes" id="UP000177594">
    <property type="component" value="Unassembled WGS sequence"/>
</dbReference>
<dbReference type="InterPro" id="IPR002641">
    <property type="entry name" value="PNPLA_dom"/>
</dbReference>
<dbReference type="GO" id="GO:0006629">
    <property type="term" value="P:lipid metabolic process"/>
    <property type="evidence" value="ECO:0007669"/>
    <property type="project" value="UniProtKB-KW"/>
</dbReference>
<evidence type="ECO:0000256" key="1">
    <source>
        <dbReference type="ARBA" id="ARBA00023098"/>
    </source>
</evidence>
<dbReference type="InterPro" id="IPR016035">
    <property type="entry name" value="Acyl_Trfase/lysoPLipase"/>
</dbReference>
<keyword evidence="2" id="KW-0175">Coiled coil</keyword>
<evidence type="ECO:0000313" key="5">
    <source>
        <dbReference type="Proteomes" id="UP000177594"/>
    </source>
</evidence>
<reference evidence="4 5" key="1">
    <citation type="journal article" date="2016" name="Nat. Commun.">
        <title>Thousands of microbial genomes shed light on interconnected biogeochemical processes in an aquifer system.</title>
        <authorList>
            <person name="Anantharaman K."/>
            <person name="Brown C.T."/>
            <person name="Hug L.A."/>
            <person name="Sharon I."/>
            <person name="Castelle C.J."/>
            <person name="Probst A.J."/>
            <person name="Thomas B.C."/>
            <person name="Singh A."/>
            <person name="Wilkins M.J."/>
            <person name="Karaoz U."/>
            <person name="Brodie E.L."/>
            <person name="Williams K.H."/>
            <person name="Hubbard S.S."/>
            <person name="Banfield J.F."/>
        </authorList>
    </citation>
    <scope>NUCLEOTIDE SEQUENCE [LARGE SCALE GENOMIC DNA]</scope>
</reference>
<gene>
    <name evidence="4" type="ORF">A2817_03105</name>
</gene>